<dbReference type="KEGG" id="dwd:DSCW_51290"/>
<dbReference type="EMBL" id="AP021875">
    <property type="protein sequence ID" value="BBO77712.1"/>
    <property type="molecule type" value="Genomic_DNA"/>
</dbReference>
<dbReference type="PANTHER" id="PTHR43334">
    <property type="entry name" value="ACETATE--COA LIGASE [ADP-FORMING]"/>
    <property type="match status" value="1"/>
</dbReference>
<dbReference type="GO" id="GO:0016874">
    <property type="term" value="F:ligase activity"/>
    <property type="evidence" value="ECO:0007669"/>
    <property type="project" value="UniProtKB-KW"/>
</dbReference>
<evidence type="ECO:0000313" key="6">
    <source>
        <dbReference type="Proteomes" id="UP000427769"/>
    </source>
</evidence>
<keyword evidence="6" id="KW-1185">Reference proteome</keyword>
<dbReference type="InterPro" id="IPR051538">
    <property type="entry name" value="Acyl-CoA_Synth/Transferase"/>
</dbReference>
<evidence type="ECO:0000256" key="2">
    <source>
        <dbReference type="ARBA" id="ARBA00022741"/>
    </source>
</evidence>
<dbReference type="RefSeq" id="WP_155306433.1">
    <property type="nucleotide sequence ID" value="NZ_AP021875.1"/>
</dbReference>
<sequence>MKKFFHPAEFAVFGVAANSRNLGKNIISNSLELGFTGKIYPVGREPGEVHGQRIITDPRSLPQGIDLAVILVPAKFVAETLEMCGQKGIHHAVISTGGFREFDDQDNPAESDLVGVAGRYGIRFIGPNCIGVICPESGLCTPFNPMQVGRFKKGPVGLIVQSGGVTTQCAYCFSEQHVGFSKIISMGNKLDLNEIDFLNYLIHDEDTEQIHMYLESIEDGRELTRLAKTSRKPIVIFKSNVSKTASKIAYSHTAALSNDDRIADCALRQAGIVRVEDIHQMTVAARALQLPPLRGNRLAVISMSGGFAVILGDACERYGFECPPLPRELMDQIEGFRRAGVIRMSNPMDFGDVHDIKALAFILNRCLALDNIDGVVLSFMYEPEIAKIFGDGIGTPEQILSFIKRMSQEFNKPIALSFLAERKYIKDFKRTNVFPVFNAPVESVRGLGLLRDYSKGKAV</sequence>
<dbReference type="Proteomes" id="UP000427769">
    <property type="component" value="Chromosome"/>
</dbReference>
<evidence type="ECO:0000256" key="1">
    <source>
        <dbReference type="ARBA" id="ARBA00022598"/>
    </source>
</evidence>
<reference evidence="5 6" key="1">
    <citation type="submission" date="2019-11" db="EMBL/GenBank/DDBJ databases">
        <title>Comparative genomics of hydrocarbon-degrading Desulfosarcina strains.</title>
        <authorList>
            <person name="Watanabe M."/>
            <person name="Kojima H."/>
            <person name="Fukui M."/>
        </authorList>
    </citation>
    <scope>NUCLEOTIDE SEQUENCE [LARGE SCALE GENOMIC DNA]</scope>
    <source>
        <strain evidence="5 6">PP31</strain>
    </source>
</reference>
<dbReference type="Pfam" id="PF13607">
    <property type="entry name" value="Succ_CoA_lig"/>
    <property type="match status" value="1"/>
</dbReference>
<evidence type="ECO:0000256" key="3">
    <source>
        <dbReference type="ARBA" id="ARBA00022840"/>
    </source>
</evidence>
<gene>
    <name evidence="5" type="ORF">DSCW_51290</name>
</gene>
<dbReference type="SMART" id="SM00881">
    <property type="entry name" value="CoA_binding"/>
    <property type="match status" value="1"/>
</dbReference>
<protein>
    <recommendedName>
        <fullName evidence="4">CoA-binding domain-containing protein</fullName>
    </recommendedName>
</protein>
<dbReference type="OrthoDB" id="9791027at2"/>
<dbReference type="PANTHER" id="PTHR43334:SF2">
    <property type="entry name" value="ACETATE--COA LIGASE [ADP-FORMING]"/>
    <property type="match status" value="1"/>
</dbReference>
<keyword evidence="2" id="KW-0547">Nucleotide-binding</keyword>
<dbReference type="SUPFAM" id="SSF52210">
    <property type="entry name" value="Succinyl-CoA synthetase domains"/>
    <property type="match status" value="2"/>
</dbReference>
<name>A0A5K7Z6S9_9BACT</name>
<dbReference type="InterPro" id="IPR036291">
    <property type="entry name" value="NAD(P)-bd_dom_sf"/>
</dbReference>
<dbReference type="AlphaFoldDB" id="A0A5K7Z6S9"/>
<proteinExistence type="predicted"/>
<keyword evidence="3" id="KW-0067">ATP-binding</keyword>
<dbReference type="SUPFAM" id="SSF51735">
    <property type="entry name" value="NAD(P)-binding Rossmann-fold domains"/>
    <property type="match status" value="1"/>
</dbReference>
<feature type="domain" description="CoA-binding" evidence="4">
    <location>
        <begin position="4"/>
        <end position="99"/>
    </location>
</feature>
<dbReference type="InterPro" id="IPR016102">
    <property type="entry name" value="Succinyl-CoA_synth-like"/>
</dbReference>
<evidence type="ECO:0000259" key="4">
    <source>
        <dbReference type="SMART" id="SM00881"/>
    </source>
</evidence>
<keyword evidence="1" id="KW-0436">Ligase</keyword>
<dbReference type="Gene3D" id="3.40.50.720">
    <property type="entry name" value="NAD(P)-binding Rossmann-like Domain"/>
    <property type="match status" value="1"/>
</dbReference>
<dbReference type="GO" id="GO:0005524">
    <property type="term" value="F:ATP binding"/>
    <property type="evidence" value="ECO:0007669"/>
    <property type="project" value="UniProtKB-KW"/>
</dbReference>
<organism evidence="5 6">
    <name type="scientific">Desulfosarcina widdelii</name>
    <dbReference type="NCBI Taxonomy" id="947919"/>
    <lineage>
        <taxon>Bacteria</taxon>
        <taxon>Pseudomonadati</taxon>
        <taxon>Thermodesulfobacteriota</taxon>
        <taxon>Desulfobacteria</taxon>
        <taxon>Desulfobacterales</taxon>
        <taxon>Desulfosarcinaceae</taxon>
        <taxon>Desulfosarcina</taxon>
    </lineage>
</organism>
<accession>A0A5K7Z6S9</accession>
<dbReference type="Pfam" id="PF13380">
    <property type="entry name" value="CoA_binding_2"/>
    <property type="match status" value="1"/>
</dbReference>
<dbReference type="InterPro" id="IPR003781">
    <property type="entry name" value="CoA-bd"/>
</dbReference>
<dbReference type="Gene3D" id="3.40.50.261">
    <property type="entry name" value="Succinyl-CoA synthetase domains"/>
    <property type="match status" value="2"/>
</dbReference>
<dbReference type="InterPro" id="IPR032875">
    <property type="entry name" value="Succ_CoA_lig_flav_dom"/>
</dbReference>
<evidence type="ECO:0000313" key="5">
    <source>
        <dbReference type="EMBL" id="BBO77712.1"/>
    </source>
</evidence>